<evidence type="ECO:0000256" key="15">
    <source>
        <dbReference type="RuleBase" id="RU364127"/>
    </source>
</evidence>
<keyword evidence="11 15" id="KW-0411">Iron-sulfur</keyword>
<evidence type="ECO:0000256" key="14">
    <source>
        <dbReference type="RuleBase" id="RU004021"/>
    </source>
</evidence>
<evidence type="ECO:0000256" key="10">
    <source>
        <dbReference type="ARBA" id="ARBA00023004"/>
    </source>
</evidence>
<evidence type="ECO:0000256" key="3">
    <source>
        <dbReference type="ARBA" id="ARBA00011462"/>
    </source>
</evidence>
<sequence>MLDATPKEVYKRKALAINPAKTCQPVGAMYAALGIHNCLPHSHGSQGCCSYHRTVLSRTYKEPAMASTSSFTEGASVFGGGANLKTAVKNIWALYNPDIIAVHTTCLSETIGDDLPTYINDMEIPEGKTVIHANTPSYQGSHVTGYSSMIKGMVDYLSKNSGKKNSKINIIPTFVAPADMKEVKRIFKLMGIPFIIMPDTSGVLDAPTTGKFEMYPKGGTKIEDIVDAGNSELTLALGKFGAEAGAKALEKKCKVPYKTLKAPIGIDATDEFLMAISAATGKEVPEVLEEERGQLVDLMLDSYQYFNGKKVALCGDPDTIIPLTQFCIALGMIPKYVISGTPGEEFEKTINAMLAEAGIEGSTVKAMGDFFDLQQWIKNEGVDLLIANSYGKFIARAENIPHVRFGFPILDRYGHYYTPDFGYKGAIALVEKICNAMLEKIERECPEEDFEVVR</sequence>
<accession>A0A161WWL5</accession>
<evidence type="ECO:0000313" key="18">
    <source>
        <dbReference type="Proteomes" id="UP000076603"/>
    </source>
</evidence>
<dbReference type="PANTHER" id="PTHR33712:SF7">
    <property type="entry name" value="LIGHT-INDEPENDENT PROTOCHLOROPHYLLIDE REDUCTASE SUBUNIT B"/>
    <property type="match status" value="1"/>
</dbReference>
<evidence type="ECO:0000256" key="7">
    <source>
        <dbReference type="ARBA" id="ARBA00022741"/>
    </source>
</evidence>
<gene>
    <name evidence="17" type="primary">nifK_2</name>
    <name evidence="17" type="ORF">CLMAG_31070</name>
</gene>
<evidence type="ECO:0000256" key="9">
    <source>
        <dbReference type="ARBA" id="ARBA00023002"/>
    </source>
</evidence>
<evidence type="ECO:0000259" key="16">
    <source>
        <dbReference type="Pfam" id="PF00148"/>
    </source>
</evidence>
<name>A0A161WWL5_9CLOT</name>
<dbReference type="EC" id="1.18.6.1" evidence="4 15"/>
<evidence type="ECO:0000256" key="2">
    <source>
        <dbReference type="ARBA" id="ARBA00011002"/>
    </source>
</evidence>
<dbReference type="InterPro" id="IPR005976">
    <property type="entry name" value="Nase_Mo-Fe_CF_bsu"/>
</dbReference>
<dbReference type="PANTHER" id="PTHR33712">
    <property type="entry name" value="LIGHT-INDEPENDENT PROTOCHLOROPHYLLIDE REDUCTASE SUBUNIT B"/>
    <property type="match status" value="1"/>
</dbReference>
<evidence type="ECO:0000313" key="17">
    <source>
        <dbReference type="EMBL" id="KZL91348.1"/>
    </source>
</evidence>
<dbReference type="InterPro" id="IPR000318">
    <property type="entry name" value="Nase_comp1_CS"/>
</dbReference>
<dbReference type="PROSITE" id="PS00090">
    <property type="entry name" value="NITROGENASE_1_2"/>
    <property type="match status" value="1"/>
</dbReference>
<keyword evidence="8 15" id="KW-0067">ATP-binding</keyword>
<comment type="similarity">
    <text evidence="2 14">Belongs to the NifD/NifK/NifE/NifN family.</text>
</comment>
<evidence type="ECO:0000256" key="1">
    <source>
        <dbReference type="ARBA" id="ARBA00002621"/>
    </source>
</evidence>
<dbReference type="Gene3D" id="3.40.50.1980">
    <property type="entry name" value="Nitrogenase molybdenum iron protein domain"/>
    <property type="match status" value="3"/>
</dbReference>
<keyword evidence="12 14" id="KW-0535">Nitrogen fixation</keyword>
<evidence type="ECO:0000256" key="4">
    <source>
        <dbReference type="ARBA" id="ARBA00012773"/>
    </source>
</evidence>
<evidence type="ECO:0000256" key="5">
    <source>
        <dbReference type="ARBA" id="ARBA00014775"/>
    </source>
</evidence>
<evidence type="ECO:0000256" key="13">
    <source>
        <dbReference type="ARBA" id="ARBA00047967"/>
    </source>
</evidence>
<keyword evidence="18" id="KW-1185">Reference proteome</keyword>
<keyword evidence="10 15" id="KW-0408">Iron</keyword>
<dbReference type="GO" id="GO:0016163">
    <property type="term" value="F:nitrogenase activity"/>
    <property type="evidence" value="ECO:0007669"/>
    <property type="project" value="UniProtKB-EC"/>
</dbReference>
<organism evidence="17 18">
    <name type="scientific">Clostridium magnum DSM 2767</name>
    <dbReference type="NCBI Taxonomy" id="1121326"/>
    <lineage>
        <taxon>Bacteria</taxon>
        <taxon>Bacillati</taxon>
        <taxon>Bacillota</taxon>
        <taxon>Clostridia</taxon>
        <taxon>Eubacteriales</taxon>
        <taxon>Clostridiaceae</taxon>
        <taxon>Clostridium</taxon>
    </lineage>
</organism>
<evidence type="ECO:0000256" key="12">
    <source>
        <dbReference type="ARBA" id="ARBA00023231"/>
    </source>
</evidence>
<comment type="subunit">
    <text evidence="3 15">Tetramer of two alpha and two beta chains. Forms complex with the iron protein (nitrogenase component 2).</text>
</comment>
<dbReference type="PATRIC" id="fig|1121326.3.peg.3134"/>
<dbReference type="GO" id="GO:0005524">
    <property type="term" value="F:ATP binding"/>
    <property type="evidence" value="ECO:0007669"/>
    <property type="project" value="UniProtKB-KW"/>
</dbReference>
<proteinExistence type="inferred from homology"/>
<dbReference type="Gene3D" id="1.20.89.10">
    <property type="entry name" value="Nitrogenase Molybdenum-iron Protein, subunit B, domain 4"/>
    <property type="match status" value="1"/>
</dbReference>
<dbReference type="GO" id="GO:0016612">
    <property type="term" value="C:molybdenum-iron nitrogenase complex"/>
    <property type="evidence" value="ECO:0007669"/>
    <property type="project" value="InterPro"/>
</dbReference>
<dbReference type="GO" id="GO:0051536">
    <property type="term" value="F:iron-sulfur cluster binding"/>
    <property type="evidence" value="ECO:0007669"/>
    <property type="project" value="UniProtKB-KW"/>
</dbReference>
<dbReference type="SUPFAM" id="SSF53807">
    <property type="entry name" value="Helical backbone' metal receptor"/>
    <property type="match status" value="1"/>
</dbReference>
<keyword evidence="6 15" id="KW-0479">Metal-binding</keyword>
<keyword evidence="9 15" id="KW-0560">Oxidoreductase</keyword>
<dbReference type="InterPro" id="IPR050152">
    <property type="entry name" value="ChlB/BchB/BchZ"/>
</dbReference>
<protein>
    <recommendedName>
        <fullName evidence="5 15">Nitrogenase molybdenum-iron protein beta chain</fullName>
        <ecNumber evidence="4 15">1.18.6.1</ecNumber>
    </recommendedName>
    <alternativeName>
        <fullName evidence="15">Dinitrogenase</fullName>
    </alternativeName>
</protein>
<comment type="function">
    <text evidence="1 15">This molybdenum-iron protein is part of the nitrogenase complex that catalyzes the key enzymatic reactions in nitrogen fixation.</text>
</comment>
<keyword evidence="7 15" id="KW-0547">Nucleotide-binding</keyword>
<comment type="caution">
    <text evidence="17">The sequence shown here is derived from an EMBL/GenBank/DDBJ whole genome shotgun (WGS) entry which is preliminary data.</text>
</comment>
<dbReference type="EMBL" id="LWAE01000003">
    <property type="protein sequence ID" value="KZL91348.1"/>
    <property type="molecule type" value="Genomic_DNA"/>
</dbReference>
<reference evidence="17 18" key="1">
    <citation type="submission" date="2016-04" db="EMBL/GenBank/DDBJ databases">
        <title>Genome sequence of Clostridium magnum DSM 2767.</title>
        <authorList>
            <person name="Poehlein A."/>
            <person name="Uhlig R."/>
            <person name="Fischer R."/>
            <person name="Bahl H."/>
            <person name="Daniel R."/>
        </authorList>
    </citation>
    <scope>NUCLEOTIDE SEQUENCE [LARGE SCALE GENOMIC DNA]</scope>
    <source>
        <strain evidence="17 18">DSM 2767</strain>
    </source>
</reference>
<dbReference type="NCBIfam" id="TIGR01286">
    <property type="entry name" value="nifK"/>
    <property type="match status" value="1"/>
</dbReference>
<feature type="domain" description="Nitrogenase/oxidoreductase component 1" evidence="16">
    <location>
        <begin position="23"/>
        <end position="437"/>
    </location>
</feature>
<comment type="cofactor">
    <cofactor evidence="15">
        <name>[8Fe-7S] cluster</name>
        <dbReference type="ChEBI" id="CHEBI:21143"/>
    </cofactor>
    <text evidence="15">Binds 1 [8Fe-7S] cluster per heterodimer.</text>
</comment>
<evidence type="ECO:0000256" key="8">
    <source>
        <dbReference type="ARBA" id="ARBA00022840"/>
    </source>
</evidence>
<dbReference type="GO" id="GO:0046872">
    <property type="term" value="F:metal ion binding"/>
    <property type="evidence" value="ECO:0007669"/>
    <property type="project" value="UniProtKB-KW"/>
</dbReference>
<dbReference type="AlphaFoldDB" id="A0A161WWL5"/>
<dbReference type="OrthoDB" id="9800746at2"/>
<dbReference type="InterPro" id="IPR000510">
    <property type="entry name" value="Nase/OxRdtase_comp1"/>
</dbReference>
<evidence type="ECO:0000256" key="11">
    <source>
        <dbReference type="ARBA" id="ARBA00023014"/>
    </source>
</evidence>
<dbReference type="Proteomes" id="UP000076603">
    <property type="component" value="Unassembled WGS sequence"/>
</dbReference>
<dbReference type="Pfam" id="PF00148">
    <property type="entry name" value="Oxidored_nitro"/>
    <property type="match status" value="1"/>
</dbReference>
<evidence type="ECO:0000256" key="6">
    <source>
        <dbReference type="ARBA" id="ARBA00022723"/>
    </source>
</evidence>
<dbReference type="PROSITE" id="PS00699">
    <property type="entry name" value="NITROGENASE_1_1"/>
    <property type="match status" value="1"/>
</dbReference>
<dbReference type="STRING" id="1121326.CLMAG_31070"/>
<dbReference type="RefSeq" id="WP_066623950.1">
    <property type="nucleotide sequence ID" value="NZ_FQXL01000005.1"/>
</dbReference>
<comment type="catalytic activity">
    <reaction evidence="13 15">
        <text>N2 + 8 reduced [2Fe-2S]-[ferredoxin] + 16 ATP + 16 H2O = H2 + 8 oxidized [2Fe-2S]-[ferredoxin] + 2 NH4(+) + 16 ADP + 16 phosphate + 6 H(+)</text>
        <dbReference type="Rhea" id="RHEA:21448"/>
        <dbReference type="Rhea" id="RHEA-COMP:10000"/>
        <dbReference type="Rhea" id="RHEA-COMP:10001"/>
        <dbReference type="ChEBI" id="CHEBI:15377"/>
        <dbReference type="ChEBI" id="CHEBI:15378"/>
        <dbReference type="ChEBI" id="CHEBI:17997"/>
        <dbReference type="ChEBI" id="CHEBI:18276"/>
        <dbReference type="ChEBI" id="CHEBI:28938"/>
        <dbReference type="ChEBI" id="CHEBI:30616"/>
        <dbReference type="ChEBI" id="CHEBI:33737"/>
        <dbReference type="ChEBI" id="CHEBI:33738"/>
        <dbReference type="ChEBI" id="CHEBI:43474"/>
        <dbReference type="ChEBI" id="CHEBI:456216"/>
        <dbReference type="EC" id="1.18.6.1"/>
    </reaction>
</comment>